<dbReference type="OrthoDB" id="10284958at2759"/>
<keyword evidence="2" id="KW-1133">Transmembrane helix</keyword>
<name>A0A1X6NBP3_9APHY</name>
<dbReference type="GeneID" id="36323291"/>
<evidence type="ECO:0000256" key="3">
    <source>
        <dbReference type="SAM" id="SignalP"/>
    </source>
</evidence>
<keyword evidence="2" id="KW-0472">Membrane</keyword>
<protein>
    <recommendedName>
        <fullName evidence="6">Membrane-associated protein</fullName>
    </recommendedName>
</protein>
<dbReference type="AlphaFoldDB" id="A0A1X6NBP3"/>
<feature type="chain" id="PRO_5010879569" description="Membrane-associated protein" evidence="3">
    <location>
        <begin position="22"/>
        <end position="672"/>
    </location>
</feature>
<keyword evidence="5" id="KW-1185">Reference proteome</keyword>
<reference evidence="4 5" key="1">
    <citation type="submission" date="2017-04" db="EMBL/GenBank/DDBJ databases">
        <title>Genome Sequence of the Model Brown-Rot Fungus Postia placenta SB12.</title>
        <authorList>
            <consortium name="DOE Joint Genome Institute"/>
            <person name="Gaskell J."/>
            <person name="Kersten P."/>
            <person name="Larrondo L.F."/>
            <person name="Canessa P."/>
            <person name="Martinez D."/>
            <person name="Hibbett D."/>
            <person name="Schmoll M."/>
            <person name="Kubicek C.P."/>
            <person name="Martinez A.T."/>
            <person name="Yadav J."/>
            <person name="Master E."/>
            <person name="Magnuson J.K."/>
            <person name="James T."/>
            <person name="Yaver D."/>
            <person name="Berka R."/>
            <person name="Labutti K."/>
            <person name="Lipzen A."/>
            <person name="Aerts A."/>
            <person name="Barry K."/>
            <person name="Henrissat B."/>
            <person name="Blanchette R."/>
            <person name="Grigoriev I."/>
            <person name="Cullen D."/>
        </authorList>
    </citation>
    <scope>NUCLEOTIDE SEQUENCE [LARGE SCALE GENOMIC DNA]</scope>
    <source>
        <strain evidence="4 5">MAD-698-R-SB12</strain>
    </source>
</reference>
<organism evidence="4 5">
    <name type="scientific">Postia placenta MAD-698-R-SB12</name>
    <dbReference type="NCBI Taxonomy" id="670580"/>
    <lineage>
        <taxon>Eukaryota</taxon>
        <taxon>Fungi</taxon>
        <taxon>Dikarya</taxon>
        <taxon>Basidiomycota</taxon>
        <taxon>Agaricomycotina</taxon>
        <taxon>Agaricomycetes</taxon>
        <taxon>Polyporales</taxon>
        <taxon>Adustoporiaceae</taxon>
        <taxon>Rhodonia</taxon>
    </lineage>
</organism>
<dbReference type="Proteomes" id="UP000194127">
    <property type="component" value="Unassembled WGS sequence"/>
</dbReference>
<evidence type="ECO:0000313" key="5">
    <source>
        <dbReference type="Proteomes" id="UP000194127"/>
    </source>
</evidence>
<evidence type="ECO:0000256" key="2">
    <source>
        <dbReference type="SAM" id="Phobius"/>
    </source>
</evidence>
<feature type="signal peptide" evidence="3">
    <location>
        <begin position="1"/>
        <end position="21"/>
    </location>
</feature>
<dbReference type="EMBL" id="KZ110592">
    <property type="protein sequence ID" value="OSX66058.1"/>
    <property type="molecule type" value="Genomic_DNA"/>
</dbReference>
<evidence type="ECO:0008006" key="6">
    <source>
        <dbReference type="Google" id="ProtNLM"/>
    </source>
</evidence>
<evidence type="ECO:0000313" key="4">
    <source>
        <dbReference type="EMBL" id="OSX66058.1"/>
    </source>
</evidence>
<proteinExistence type="predicted"/>
<accession>A0A1X6NBP3</accession>
<feature type="transmembrane region" description="Helical" evidence="2">
    <location>
        <begin position="161"/>
        <end position="184"/>
    </location>
</feature>
<keyword evidence="2" id="KW-0812">Transmembrane</keyword>
<sequence length="672" mass="72334">MHIPIQLIFTALLALVATLKAPSPLDGPGVVALIDGVVTSLVDVHEHADHFVRRMVGTTTPGRFQLLDAAPQTSLAECARPLIVEDDVVFTNMSIIVDDGVCPAVWNTVVTFDIVVPAASVSSGAVVEVVKALSVRGPTSISALTCSPMDAPVTHAYMESMYITSLAWFTALVTVYVVAVTLLVKHRVTSMHRTRLNVEAGPSAPPFKPASPGSPETSPPYSTSLQPLVMMDFLSYVHDNICHTLDHVLSPVPASYDDDQVGCSVTFEEIVAEVSHIASVTDMLYAEAASQRADACGEGLRPSSRQCLSVSPKTDTTYPPIDQGEAVSTMISTFIATLPSPFLAGSSAPVPTIVVLDAPLASVVRSPETEPKNEAKPETLDTSSVMTHDNIWGDKGLRLWLPPAHTLETLPSTPPAITSSDVGASAHADEVPASPMISTPVISGVGASANVDNLVVLPTPEDAARQLAWFALCFLLARMQLMRLCLLATHGSASHLKHSTDGTQFMLFFVGGQLYAGFIPDHARWPDGSVMFPHANDDDVSREAARDNLFETIGHGTARRIAVSKLRMDDGRVLITLHRNHLPTINTQKNHLRTMNINMNRGDAVAVAVDTVRWMTRTCLEQCRCNSTTRSPLALPMLSPAIKNHLKLLLRFLPLPLPLPLPHLLRPQDSDL</sequence>
<dbReference type="RefSeq" id="XP_024342852.1">
    <property type="nucleotide sequence ID" value="XM_024478341.1"/>
</dbReference>
<feature type="region of interest" description="Disordered" evidence="1">
    <location>
        <begin position="199"/>
        <end position="221"/>
    </location>
</feature>
<keyword evidence="3" id="KW-0732">Signal</keyword>
<gene>
    <name evidence="4" type="ORF">POSPLADRAFT_1043559</name>
</gene>
<evidence type="ECO:0000256" key="1">
    <source>
        <dbReference type="SAM" id="MobiDB-lite"/>
    </source>
</evidence>